<proteinExistence type="predicted"/>
<sequence length="117" mass="12712">MATSAISFRPVIKASSSGGNGKADLSKQRTQASPPSSANWWTPIFGWKQETDYIENSSASKPSGSGSANRFMPGCFTEEKAKQLRIKAMESANFHDIMYHSAIASRLASDVPIRNDL</sequence>
<accession>A0AAD4XBR4</accession>
<reference evidence="2" key="1">
    <citation type="submission" date="2022-04" db="EMBL/GenBank/DDBJ databases">
        <title>A functionally conserved STORR gene fusion in Papaver species that diverged 16.8 million years ago.</title>
        <authorList>
            <person name="Catania T."/>
        </authorList>
    </citation>
    <scope>NUCLEOTIDE SEQUENCE</scope>
    <source>
        <strain evidence="2">S-188037</strain>
    </source>
</reference>
<comment type="caution">
    <text evidence="2">The sequence shown here is derived from an EMBL/GenBank/DDBJ whole genome shotgun (WGS) entry which is preliminary data.</text>
</comment>
<organism evidence="2 3">
    <name type="scientific">Papaver atlanticum</name>
    <dbReference type="NCBI Taxonomy" id="357466"/>
    <lineage>
        <taxon>Eukaryota</taxon>
        <taxon>Viridiplantae</taxon>
        <taxon>Streptophyta</taxon>
        <taxon>Embryophyta</taxon>
        <taxon>Tracheophyta</taxon>
        <taxon>Spermatophyta</taxon>
        <taxon>Magnoliopsida</taxon>
        <taxon>Ranunculales</taxon>
        <taxon>Papaveraceae</taxon>
        <taxon>Papaveroideae</taxon>
        <taxon>Papaver</taxon>
    </lineage>
</organism>
<dbReference type="Proteomes" id="UP001202328">
    <property type="component" value="Unassembled WGS sequence"/>
</dbReference>
<evidence type="ECO:0000313" key="2">
    <source>
        <dbReference type="EMBL" id="KAI3891235.1"/>
    </source>
</evidence>
<feature type="region of interest" description="Disordered" evidence="1">
    <location>
        <begin position="1"/>
        <end position="40"/>
    </location>
</feature>
<feature type="compositionally biased region" description="Polar residues" evidence="1">
    <location>
        <begin position="28"/>
        <end position="40"/>
    </location>
</feature>
<dbReference type="PANTHER" id="PTHR34198:SF1">
    <property type="entry name" value="OS01G0104300 PROTEIN"/>
    <property type="match status" value="1"/>
</dbReference>
<dbReference type="EMBL" id="JAJJMB010012081">
    <property type="protein sequence ID" value="KAI3891235.1"/>
    <property type="molecule type" value="Genomic_DNA"/>
</dbReference>
<evidence type="ECO:0000313" key="3">
    <source>
        <dbReference type="Proteomes" id="UP001202328"/>
    </source>
</evidence>
<name>A0AAD4XBR4_9MAGN</name>
<dbReference type="PANTHER" id="PTHR34198">
    <property type="entry name" value="OS01G0175100 PROTEIN"/>
    <property type="match status" value="1"/>
</dbReference>
<keyword evidence="3" id="KW-1185">Reference proteome</keyword>
<protein>
    <submittedName>
        <fullName evidence="2">Uncharacterized protein</fullName>
    </submittedName>
</protein>
<gene>
    <name evidence="2" type="ORF">MKW98_007540</name>
</gene>
<dbReference type="AlphaFoldDB" id="A0AAD4XBR4"/>
<evidence type="ECO:0000256" key="1">
    <source>
        <dbReference type="SAM" id="MobiDB-lite"/>
    </source>
</evidence>